<dbReference type="Proteomes" id="UP000053237">
    <property type="component" value="Unassembled WGS sequence"/>
</dbReference>
<feature type="signal peptide" evidence="1">
    <location>
        <begin position="1"/>
        <end position="17"/>
    </location>
</feature>
<proteinExistence type="predicted"/>
<name>A0A024FYP9_9STRA</name>
<protein>
    <recommendedName>
        <fullName evidence="4">RxLR effector protein</fullName>
    </recommendedName>
</protein>
<evidence type="ECO:0008006" key="4">
    <source>
        <dbReference type="Google" id="ProtNLM"/>
    </source>
</evidence>
<keyword evidence="3" id="KW-1185">Reference proteome</keyword>
<feature type="chain" id="PRO_5001532015" description="RxLR effector protein" evidence="1">
    <location>
        <begin position="18"/>
        <end position="109"/>
    </location>
</feature>
<evidence type="ECO:0000256" key="1">
    <source>
        <dbReference type="SAM" id="SignalP"/>
    </source>
</evidence>
<gene>
    <name evidence="2" type="ORF">BN9_135030</name>
</gene>
<sequence>MSFKIAIVAFVLLNSHGQDLVLGKQSQPGSDHVNQVSPFVGLADYMKRSESFLFKFVHADATSDNSPELELEAQQFAETSKLFLDRLDQYVKERGNSSSTPKTLSLFSR</sequence>
<accession>A0A024FYP9</accession>
<organism evidence="2 3">
    <name type="scientific">Albugo candida</name>
    <dbReference type="NCBI Taxonomy" id="65357"/>
    <lineage>
        <taxon>Eukaryota</taxon>
        <taxon>Sar</taxon>
        <taxon>Stramenopiles</taxon>
        <taxon>Oomycota</taxon>
        <taxon>Peronosporomycetes</taxon>
        <taxon>Albuginales</taxon>
        <taxon>Albuginaceae</taxon>
        <taxon>Albugo</taxon>
    </lineage>
</organism>
<evidence type="ECO:0000313" key="3">
    <source>
        <dbReference type="Proteomes" id="UP000053237"/>
    </source>
</evidence>
<comment type="caution">
    <text evidence="2">The sequence shown here is derived from an EMBL/GenBank/DDBJ whole genome shotgun (WGS) entry which is preliminary data.</text>
</comment>
<dbReference type="InParanoid" id="A0A024FYP9"/>
<reference evidence="2 3" key="1">
    <citation type="submission" date="2012-05" db="EMBL/GenBank/DDBJ databases">
        <title>Recombination and specialization in a pathogen metapopulation.</title>
        <authorList>
            <person name="Gardiner A."/>
            <person name="Kemen E."/>
            <person name="Schultz-Larsen T."/>
            <person name="MacLean D."/>
            <person name="Van Oosterhout C."/>
            <person name="Jones J.D.G."/>
        </authorList>
    </citation>
    <scope>NUCLEOTIDE SEQUENCE [LARGE SCALE GENOMIC DNA]</scope>
    <source>
        <strain evidence="2 3">Ac Nc2</strain>
    </source>
</reference>
<keyword evidence="1" id="KW-0732">Signal</keyword>
<dbReference type="EMBL" id="CAIX01002210">
    <property type="protein sequence ID" value="CCI11799.1"/>
    <property type="molecule type" value="Genomic_DNA"/>
</dbReference>
<dbReference type="AlphaFoldDB" id="A0A024FYP9"/>
<evidence type="ECO:0000313" key="2">
    <source>
        <dbReference type="EMBL" id="CCI11799.1"/>
    </source>
</evidence>